<dbReference type="InterPro" id="IPR011990">
    <property type="entry name" value="TPR-like_helical_dom_sf"/>
</dbReference>
<evidence type="ECO:0000313" key="9">
    <source>
        <dbReference type="Proteomes" id="UP000057981"/>
    </source>
</evidence>
<feature type="domain" description="SusD-like N-terminal" evidence="7">
    <location>
        <begin position="37"/>
        <end position="215"/>
    </location>
</feature>
<dbReference type="RefSeq" id="WP_054730620.1">
    <property type="nucleotide sequence ID" value="NZ_CP012898.1"/>
</dbReference>
<dbReference type="Pfam" id="PF14322">
    <property type="entry name" value="SusD-like_3"/>
    <property type="match status" value="1"/>
</dbReference>
<organism evidence="8 9">
    <name type="scientific">Pseudalgibacter alginicilyticus</name>
    <dbReference type="NCBI Taxonomy" id="1736674"/>
    <lineage>
        <taxon>Bacteria</taxon>
        <taxon>Pseudomonadati</taxon>
        <taxon>Bacteroidota</taxon>
        <taxon>Flavobacteriia</taxon>
        <taxon>Flavobacteriales</taxon>
        <taxon>Flavobacteriaceae</taxon>
        <taxon>Pseudalgibacter</taxon>
    </lineage>
</organism>
<evidence type="ECO:0000256" key="4">
    <source>
        <dbReference type="ARBA" id="ARBA00023136"/>
    </source>
</evidence>
<accession>A0A0P0D8P6</accession>
<dbReference type="AlphaFoldDB" id="A0A0P0D8P6"/>
<reference evidence="8 9" key="1">
    <citation type="submission" date="2015-10" db="EMBL/GenBank/DDBJ databases">
        <authorList>
            <person name="Gilbert D.G."/>
        </authorList>
    </citation>
    <scope>NUCLEOTIDE SEQUENCE [LARGE SCALE GENOMIC DNA]</scope>
    <source>
        <strain evidence="9">HZ-22</strain>
    </source>
</reference>
<evidence type="ECO:0000259" key="6">
    <source>
        <dbReference type="Pfam" id="PF07980"/>
    </source>
</evidence>
<dbReference type="KEGG" id="ahz:APS56_15780"/>
<dbReference type="EMBL" id="CP012898">
    <property type="protein sequence ID" value="ALJ06505.1"/>
    <property type="molecule type" value="Genomic_DNA"/>
</dbReference>
<dbReference type="STRING" id="1736674.APS56_15780"/>
<evidence type="ECO:0000313" key="8">
    <source>
        <dbReference type="EMBL" id="ALJ06505.1"/>
    </source>
</evidence>
<evidence type="ECO:0000256" key="2">
    <source>
        <dbReference type="ARBA" id="ARBA00006275"/>
    </source>
</evidence>
<feature type="domain" description="RagB/SusD" evidence="6">
    <location>
        <begin position="275"/>
        <end position="507"/>
    </location>
</feature>
<name>A0A0P0D8P6_9FLAO</name>
<dbReference type="GO" id="GO:0009279">
    <property type="term" value="C:cell outer membrane"/>
    <property type="evidence" value="ECO:0007669"/>
    <property type="project" value="UniProtKB-SubCell"/>
</dbReference>
<dbReference type="Gene3D" id="1.25.40.390">
    <property type="match status" value="1"/>
</dbReference>
<keyword evidence="3" id="KW-0732">Signal</keyword>
<comment type="similarity">
    <text evidence="2">Belongs to the SusD family.</text>
</comment>
<evidence type="ECO:0000256" key="5">
    <source>
        <dbReference type="ARBA" id="ARBA00023237"/>
    </source>
</evidence>
<evidence type="ECO:0000256" key="1">
    <source>
        <dbReference type="ARBA" id="ARBA00004442"/>
    </source>
</evidence>
<keyword evidence="5" id="KW-0998">Cell outer membrane</keyword>
<evidence type="ECO:0008006" key="10">
    <source>
        <dbReference type="Google" id="ProtNLM"/>
    </source>
</evidence>
<dbReference type="OrthoDB" id="5694214at2"/>
<evidence type="ECO:0000256" key="3">
    <source>
        <dbReference type="ARBA" id="ARBA00022729"/>
    </source>
</evidence>
<dbReference type="Pfam" id="PF07980">
    <property type="entry name" value="SusD_RagB"/>
    <property type="match status" value="1"/>
</dbReference>
<keyword evidence="9" id="KW-1185">Reference proteome</keyword>
<evidence type="ECO:0000259" key="7">
    <source>
        <dbReference type="Pfam" id="PF14322"/>
    </source>
</evidence>
<dbReference type="SUPFAM" id="SSF48452">
    <property type="entry name" value="TPR-like"/>
    <property type="match status" value="1"/>
</dbReference>
<dbReference type="CDD" id="cd08977">
    <property type="entry name" value="SusD"/>
    <property type="match status" value="1"/>
</dbReference>
<gene>
    <name evidence="8" type="ORF">APS56_15780</name>
</gene>
<keyword evidence="4" id="KW-0472">Membrane</keyword>
<dbReference type="InterPro" id="IPR033985">
    <property type="entry name" value="SusD-like_N"/>
</dbReference>
<dbReference type="InterPro" id="IPR012944">
    <property type="entry name" value="SusD_RagB_dom"/>
</dbReference>
<comment type="subcellular location">
    <subcellularLocation>
        <location evidence="1">Cell outer membrane</location>
    </subcellularLocation>
</comment>
<sequence>MKPFYIKFLLLVFIINTSCEDLELQPENSTTPETFYTTVANLEAGLYGIYDALQQSGICEIPKFEGMSDNCISERNFLPDITAYAAGEKIVATGTVEDMYLDNYVLIQRANLLLDNIDDISGIIDSEREVIRAESKALRALSYMRLVYLYGGVPLLETFTDRSETLQVNRADRSTIITFVLDEFESAAAVLGNFPVADGRMTKQAVLGFRAKVLLYEARLGNISWLEALTAINRAVTEANNGGHILVDTNNPTSDYKSLFMESNEGNKEYIFSVRNSSSDPAFSYLADYSWSSGHQDMYIHQNLADAYGYADGSDYNPADDTYINRDPRLSANIMHEGLVFNGLTYDGTDNGGFVGGNSLGTVTNLFFHKFITTDYSSDFNEGELDIPLLRYADLLLMQAEALNETAGDGYTPLNLVRDRAGLPPLSGLSQDEFRDKVILERRLELALEGQRWFDLITLGIADEVINGIQEESVDIVRAFTPGRSELFPIPQTEISLNPNLTQNPGYID</sequence>
<proteinExistence type="inferred from homology"/>
<protein>
    <recommendedName>
        <fullName evidence="10">Carbohydrate-binding protein SusD</fullName>
    </recommendedName>
</protein>
<dbReference type="Proteomes" id="UP000057981">
    <property type="component" value="Chromosome"/>
</dbReference>